<proteinExistence type="predicted"/>
<keyword evidence="1" id="KW-0812">Transmembrane</keyword>
<keyword evidence="3" id="KW-1185">Reference proteome</keyword>
<keyword evidence="1" id="KW-1133">Transmembrane helix</keyword>
<evidence type="ECO:0000313" key="3">
    <source>
        <dbReference type="Proteomes" id="UP000265692"/>
    </source>
</evidence>
<dbReference type="Proteomes" id="UP000265692">
    <property type="component" value="Unassembled WGS sequence"/>
</dbReference>
<feature type="transmembrane region" description="Helical" evidence="1">
    <location>
        <begin position="6"/>
        <end position="23"/>
    </location>
</feature>
<organism evidence="2 3">
    <name type="scientific">Ureibacillus yapensis</name>
    <dbReference type="NCBI Taxonomy" id="2304605"/>
    <lineage>
        <taxon>Bacteria</taxon>
        <taxon>Bacillati</taxon>
        <taxon>Bacillota</taxon>
        <taxon>Bacilli</taxon>
        <taxon>Bacillales</taxon>
        <taxon>Caryophanaceae</taxon>
        <taxon>Ureibacillus</taxon>
    </lineage>
</organism>
<sequence>MGMWTIPTIIASALIVAVSYYLTAGVMKKAKHQSTASDSPISKVIRDHPVAANPIIIMYLIFGLFTGIIIFYYWAKTGY</sequence>
<comment type="caution">
    <text evidence="2">The sequence shown here is derived from an EMBL/GenBank/DDBJ whole genome shotgun (WGS) entry which is preliminary data.</text>
</comment>
<evidence type="ECO:0000313" key="2">
    <source>
        <dbReference type="EMBL" id="RHW39815.1"/>
    </source>
</evidence>
<dbReference type="OrthoDB" id="2454818at2"/>
<keyword evidence="1" id="KW-0472">Membrane</keyword>
<dbReference type="RefSeq" id="WP_118874825.1">
    <property type="nucleotide sequence ID" value="NZ_QWEI01000001.1"/>
</dbReference>
<evidence type="ECO:0000256" key="1">
    <source>
        <dbReference type="SAM" id="Phobius"/>
    </source>
</evidence>
<gene>
    <name evidence="2" type="ORF">D1B33_02895</name>
</gene>
<dbReference type="AlphaFoldDB" id="A0A396SEW4"/>
<name>A0A396SEW4_9BACL</name>
<protein>
    <submittedName>
        <fullName evidence="2">Short-chain dehydrogenase</fullName>
    </submittedName>
</protein>
<dbReference type="EMBL" id="QWEI01000001">
    <property type="protein sequence ID" value="RHW39815.1"/>
    <property type="molecule type" value="Genomic_DNA"/>
</dbReference>
<reference evidence="2 3" key="1">
    <citation type="submission" date="2018-08" db="EMBL/GenBank/DDBJ databases">
        <title>Lysinibacillus sp. YLB-03 draft genome sequence.</title>
        <authorList>
            <person name="Yu L."/>
        </authorList>
    </citation>
    <scope>NUCLEOTIDE SEQUENCE [LARGE SCALE GENOMIC DNA]</scope>
    <source>
        <strain evidence="2 3">YLB-03</strain>
    </source>
</reference>
<accession>A0A396SEW4</accession>
<feature type="transmembrane region" description="Helical" evidence="1">
    <location>
        <begin position="56"/>
        <end position="75"/>
    </location>
</feature>